<dbReference type="GO" id="GO:0006396">
    <property type="term" value="P:RNA processing"/>
    <property type="evidence" value="ECO:0007669"/>
    <property type="project" value="InterPro"/>
</dbReference>
<dbReference type="Gene3D" id="1.25.40.90">
    <property type="match status" value="1"/>
</dbReference>
<name>A0A6J2UBA6_DROLE</name>
<organism evidence="6 7">
    <name type="scientific">Drosophila lebanonensis</name>
    <name type="common">Fruit fly</name>
    <name type="synonym">Scaptodrosophila lebanonensis</name>
    <dbReference type="NCBI Taxonomy" id="7225"/>
    <lineage>
        <taxon>Eukaryota</taxon>
        <taxon>Metazoa</taxon>
        <taxon>Ecdysozoa</taxon>
        <taxon>Arthropoda</taxon>
        <taxon>Hexapoda</taxon>
        <taxon>Insecta</taxon>
        <taxon>Pterygota</taxon>
        <taxon>Neoptera</taxon>
        <taxon>Endopterygota</taxon>
        <taxon>Diptera</taxon>
        <taxon>Brachycera</taxon>
        <taxon>Muscomorpha</taxon>
        <taxon>Ephydroidea</taxon>
        <taxon>Drosophilidae</taxon>
        <taxon>Scaptodrosophila</taxon>
    </lineage>
</organism>
<sequence>MDVQPPRDANLRNIIDKLAEFVARNGPEFEAITKQKQQGNPKFDFLYGGEFATYYQYRVAAEQAMLKQQGIVIGTQMPTGAAALYHQQQQSPMQQQPPSHYTQATQQPQQQQQSPNVHENTQYNMQTPQQQQAPQHLWPTNSGPPLSTQASNGTALAMNLSAQVEAISMQQTTLREQIKQSEANLSAQHTALMTQKTKQIEEAMATAQSAQMEQLATEQSIVLRDFDAVLQPIIESCTKDSISAGKNWILQHSTDNAKINVVLQYLLKKALVNGSTFQQKLHLIYLVNDILHHCMRKNITDLKNSLENVVIPMFCSADLIATNDQRQKLTKLLSLWESKAKFFDACVISKLQAPDSSMQEYKTNLQNTHHEIVTKYTQTTKATLDNYQKQHQIFMQHAKQQIAQLEQQKQQLEKQMLVAQSAQQQQQPPPTTPQKSIPALMSQRIIMPGAENEHVNAPTPQHDHGQAANNVYAANAYQQQQPQQQQQQQQPNHYMDPRGPNFFIPDMSKPPPGFQTPMHPGMQQPQQQLPPQYGQMPLNNMPPGQVSGEPTVDLAILNAAIQRVHQLQQQQQQHIVDDGHPAQQQQPQQLVDLQQKQPPLSDGDNSLESPAPVIPEEPQIPTAPYYDLPAGLMVPLIRLEDYNYKSLDPTEIRLPAPTPQNERLTNALNAFYAAPSHDHPRDNEGWEKLGLYEYYKVKNAARKQKEEDVKNGTREKSRSPSPIVLEKPKPKKPNKRCYRSKSRSRSRSHTPPRRSRTRSRSPEGTPPSQRSRGGGNSNSSSKSRNRSPRHERDQSNNSRDNRAERNSSSNISLNNSGSNNNNGNGNNNSSRRVERDRSPTPPSFFGSSFAKPNEFIEESNKGHQMLMKMGWGGTGTGLGSKNQGIDAPISGGEVRDRRDMYKGVGNNLNDPFESFRKNKGAAFVHRMRARDDKS</sequence>
<feature type="compositionally biased region" description="Low complexity" evidence="2">
    <location>
        <begin position="476"/>
        <end position="492"/>
    </location>
</feature>
<dbReference type="GO" id="GO:0003723">
    <property type="term" value="F:RNA binding"/>
    <property type="evidence" value="ECO:0007669"/>
    <property type="project" value="InterPro"/>
</dbReference>
<dbReference type="Pfam" id="PF25127">
    <property type="entry name" value="DUF7819"/>
    <property type="match status" value="1"/>
</dbReference>
<dbReference type="SUPFAM" id="SSF48464">
    <property type="entry name" value="ENTH/VHS domain"/>
    <property type="match status" value="1"/>
</dbReference>
<dbReference type="CTD" id="3346235"/>
<feature type="region of interest" description="Disordered" evidence="2">
    <location>
        <begin position="874"/>
        <end position="896"/>
    </location>
</feature>
<feature type="domain" description="G-patch" evidence="4">
    <location>
        <begin position="858"/>
        <end position="909"/>
    </location>
</feature>
<dbReference type="SUPFAM" id="SSF109905">
    <property type="entry name" value="Surp module (SWAP domain)"/>
    <property type="match status" value="1"/>
</dbReference>
<feature type="region of interest" description="Disordered" evidence="2">
    <location>
        <begin position="476"/>
        <end position="531"/>
    </location>
</feature>
<dbReference type="InterPro" id="IPR008942">
    <property type="entry name" value="ENTH_VHS"/>
</dbReference>
<feature type="coiled-coil region" evidence="1">
    <location>
        <begin position="388"/>
        <end position="425"/>
    </location>
</feature>
<dbReference type="PANTHER" id="PTHR12323">
    <property type="entry name" value="SR-RELATED CTD ASSOCIATED FACTOR 6"/>
    <property type="match status" value="1"/>
</dbReference>
<keyword evidence="6" id="KW-1185">Reference proteome</keyword>
<evidence type="ECO:0000259" key="4">
    <source>
        <dbReference type="PROSITE" id="PS50174"/>
    </source>
</evidence>
<dbReference type="InterPro" id="IPR035967">
    <property type="entry name" value="SWAP/Surp_sf"/>
</dbReference>
<dbReference type="Proteomes" id="UP000504634">
    <property type="component" value="Unplaced"/>
</dbReference>
<dbReference type="PANTHER" id="PTHR12323:SF0">
    <property type="entry name" value="CALCIUM HOMEOSTASIS ENDOPLASMIC RETICULUM PROTEIN"/>
    <property type="match status" value="1"/>
</dbReference>
<feature type="domain" description="SURP motif" evidence="3">
    <location>
        <begin position="14"/>
        <end position="58"/>
    </location>
</feature>
<evidence type="ECO:0000259" key="5">
    <source>
        <dbReference type="PROSITE" id="PS51391"/>
    </source>
</evidence>
<feature type="compositionally biased region" description="Polar residues" evidence="2">
    <location>
        <begin position="141"/>
        <end position="151"/>
    </location>
</feature>
<feature type="region of interest" description="Disordered" evidence="2">
    <location>
        <begin position="571"/>
        <end position="619"/>
    </location>
</feature>
<feature type="compositionally biased region" description="Low complexity" evidence="2">
    <location>
        <begin position="583"/>
        <end position="600"/>
    </location>
</feature>
<feature type="compositionally biased region" description="Low complexity" evidence="2">
    <location>
        <begin position="87"/>
        <end position="113"/>
    </location>
</feature>
<dbReference type="Pfam" id="PF01585">
    <property type="entry name" value="G-patch"/>
    <property type="match status" value="1"/>
</dbReference>
<feature type="compositionally biased region" description="Low complexity" evidence="2">
    <location>
        <begin position="762"/>
        <end position="782"/>
    </location>
</feature>
<evidence type="ECO:0000256" key="2">
    <source>
        <dbReference type="SAM" id="MobiDB-lite"/>
    </source>
</evidence>
<dbReference type="OrthoDB" id="21470at2759"/>
<dbReference type="InterPro" id="IPR056721">
    <property type="entry name" value="DUF7819"/>
</dbReference>
<feature type="compositionally biased region" description="Low complexity" evidence="2">
    <location>
        <begin position="515"/>
        <end position="531"/>
    </location>
</feature>
<feature type="compositionally biased region" description="Low complexity" evidence="2">
    <location>
        <begin position="806"/>
        <end position="830"/>
    </location>
</feature>
<gene>
    <name evidence="7" type="primary">LOC115632344</name>
</gene>
<dbReference type="Pfam" id="PF04818">
    <property type="entry name" value="CID"/>
    <property type="match status" value="1"/>
</dbReference>
<dbReference type="PROSITE" id="PS50128">
    <property type="entry name" value="SURP"/>
    <property type="match status" value="1"/>
</dbReference>
<keyword evidence="1" id="KW-0175">Coiled coil</keyword>
<feature type="region of interest" description="Disordered" evidence="2">
    <location>
        <begin position="84"/>
        <end position="151"/>
    </location>
</feature>
<dbReference type="InterPro" id="IPR006569">
    <property type="entry name" value="CID_dom"/>
</dbReference>
<dbReference type="AlphaFoldDB" id="A0A6J2UBA6"/>
<dbReference type="SMART" id="SM00443">
    <property type="entry name" value="G_patch"/>
    <property type="match status" value="1"/>
</dbReference>
<dbReference type="PROSITE" id="PS50174">
    <property type="entry name" value="G_PATCH"/>
    <property type="match status" value="1"/>
</dbReference>
<proteinExistence type="predicted"/>
<evidence type="ECO:0000313" key="7">
    <source>
        <dbReference type="RefSeq" id="XP_030385310.1"/>
    </source>
</evidence>
<evidence type="ECO:0000259" key="3">
    <source>
        <dbReference type="PROSITE" id="PS50128"/>
    </source>
</evidence>
<evidence type="ECO:0000256" key="1">
    <source>
        <dbReference type="SAM" id="Coils"/>
    </source>
</evidence>
<feature type="compositionally biased region" description="Basic and acidic residues" evidence="2">
    <location>
        <begin position="703"/>
        <end position="718"/>
    </location>
</feature>
<feature type="region of interest" description="Disordered" evidence="2">
    <location>
        <begin position="701"/>
        <end position="853"/>
    </location>
</feature>
<dbReference type="GeneID" id="115632344"/>
<dbReference type="InterPro" id="IPR000061">
    <property type="entry name" value="Surp"/>
</dbReference>
<evidence type="ECO:0000313" key="6">
    <source>
        <dbReference type="Proteomes" id="UP000504634"/>
    </source>
</evidence>
<feature type="compositionally biased region" description="Low complexity" evidence="2">
    <location>
        <begin position="121"/>
        <end position="140"/>
    </location>
</feature>
<dbReference type="RefSeq" id="XP_030385310.1">
    <property type="nucleotide sequence ID" value="XM_030529450.1"/>
</dbReference>
<dbReference type="SMART" id="SM00648">
    <property type="entry name" value="SWAP"/>
    <property type="match status" value="1"/>
</dbReference>
<feature type="domain" description="CID" evidence="5">
    <location>
        <begin position="218"/>
        <end position="359"/>
    </location>
</feature>
<feature type="compositionally biased region" description="Basic and acidic residues" evidence="2">
    <location>
        <begin position="788"/>
        <end position="805"/>
    </location>
</feature>
<accession>A0A6J2UBA6</accession>
<dbReference type="PROSITE" id="PS51391">
    <property type="entry name" value="CID"/>
    <property type="match status" value="1"/>
</dbReference>
<protein>
    <submittedName>
        <fullName evidence="7">Calcium homeostasis endoplasmic reticulum protein</fullName>
    </submittedName>
</protein>
<dbReference type="GO" id="GO:0048471">
    <property type="term" value="C:perinuclear region of cytoplasm"/>
    <property type="evidence" value="ECO:0007669"/>
    <property type="project" value="TreeGrafter"/>
</dbReference>
<dbReference type="Pfam" id="PF01805">
    <property type="entry name" value="Surp"/>
    <property type="match status" value="1"/>
</dbReference>
<reference evidence="7" key="1">
    <citation type="submission" date="2025-08" db="UniProtKB">
        <authorList>
            <consortium name="RefSeq"/>
        </authorList>
    </citation>
    <scope>IDENTIFICATION</scope>
    <source>
        <strain evidence="7">11010-0011.00</strain>
        <tissue evidence="7">Whole body</tissue>
    </source>
</reference>
<feature type="compositionally biased region" description="Basic residues" evidence="2">
    <location>
        <begin position="729"/>
        <end position="759"/>
    </location>
</feature>
<dbReference type="Gene3D" id="1.10.10.790">
    <property type="entry name" value="Surp module"/>
    <property type="match status" value="1"/>
</dbReference>
<dbReference type="GO" id="GO:0006874">
    <property type="term" value="P:intracellular calcium ion homeostasis"/>
    <property type="evidence" value="ECO:0007669"/>
    <property type="project" value="TreeGrafter"/>
</dbReference>
<dbReference type="InterPro" id="IPR000467">
    <property type="entry name" value="G_patch_dom"/>
</dbReference>